<dbReference type="Proteomes" id="UP000198420">
    <property type="component" value="Unassembled WGS sequence"/>
</dbReference>
<dbReference type="PRINTS" id="PR00719">
    <property type="entry name" value="LMWPTPASE"/>
</dbReference>
<dbReference type="PANTHER" id="PTHR11717">
    <property type="entry name" value="LOW MOLECULAR WEIGHT PROTEIN TYROSINE PHOSPHATASE"/>
    <property type="match status" value="1"/>
</dbReference>
<protein>
    <recommendedName>
        <fullName evidence="2">protein-tyrosine-phosphatase</fullName>
        <ecNumber evidence="2">3.1.3.48</ecNumber>
    </recommendedName>
</protein>
<dbReference type="AlphaFoldDB" id="A0A238VNC6"/>
<dbReference type="OrthoDB" id="9784339at2"/>
<evidence type="ECO:0000256" key="1">
    <source>
        <dbReference type="ARBA" id="ARBA00011063"/>
    </source>
</evidence>
<evidence type="ECO:0000256" key="4">
    <source>
        <dbReference type="ARBA" id="ARBA00022912"/>
    </source>
</evidence>
<feature type="active site" description="Proton donor" evidence="5">
    <location>
        <position position="125"/>
    </location>
</feature>
<feature type="domain" description="Phosphotyrosine protein phosphatase I" evidence="6">
    <location>
        <begin position="3"/>
        <end position="151"/>
    </location>
</feature>
<evidence type="ECO:0000313" key="7">
    <source>
        <dbReference type="EMBL" id="SNR35243.1"/>
    </source>
</evidence>
<dbReference type="SMART" id="SM00226">
    <property type="entry name" value="LMWPc"/>
    <property type="match status" value="1"/>
</dbReference>
<dbReference type="InterPro" id="IPR036196">
    <property type="entry name" value="Ptyr_pPase_sf"/>
</dbReference>
<evidence type="ECO:0000256" key="2">
    <source>
        <dbReference type="ARBA" id="ARBA00013064"/>
    </source>
</evidence>
<evidence type="ECO:0000256" key="3">
    <source>
        <dbReference type="ARBA" id="ARBA00022801"/>
    </source>
</evidence>
<name>A0A238VNC6_9ACTN</name>
<dbReference type="GO" id="GO:0004725">
    <property type="term" value="F:protein tyrosine phosphatase activity"/>
    <property type="evidence" value="ECO:0007669"/>
    <property type="project" value="UniProtKB-EC"/>
</dbReference>
<dbReference type="CDD" id="cd16343">
    <property type="entry name" value="LMWPTP"/>
    <property type="match status" value="1"/>
</dbReference>
<dbReference type="PANTHER" id="PTHR11717:SF7">
    <property type="entry name" value="LOW MOLECULAR WEIGHT PHOSPHOTYROSINE PROTEIN PHOSPHATASE"/>
    <property type="match status" value="1"/>
</dbReference>
<dbReference type="Pfam" id="PF01451">
    <property type="entry name" value="LMWPc"/>
    <property type="match status" value="1"/>
</dbReference>
<comment type="similarity">
    <text evidence="1">Belongs to the low molecular weight phosphotyrosine protein phosphatase family.</text>
</comment>
<proteinExistence type="inferred from homology"/>
<feature type="active site" evidence="5">
    <location>
        <position position="15"/>
    </location>
</feature>
<keyword evidence="4" id="KW-0904">Protein phosphatase</keyword>
<evidence type="ECO:0000259" key="6">
    <source>
        <dbReference type="SMART" id="SM00226"/>
    </source>
</evidence>
<evidence type="ECO:0000313" key="8">
    <source>
        <dbReference type="Proteomes" id="UP000198420"/>
    </source>
</evidence>
<accession>A0A238VNC6</accession>
<dbReference type="InterPro" id="IPR050438">
    <property type="entry name" value="LMW_PTPase"/>
</dbReference>
<organism evidence="7 8">
    <name type="scientific">Actinomadura mexicana</name>
    <dbReference type="NCBI Taxonomy" id="134959"/>
    <lineage>
        <taxon>Bacteria</taxon>
        <taxon>Bacillati</taxon>
        <taxon>Actinomycetota</taxon>
        <taxon>Actinomycetes</taxon>
        <taxon>Streptosporangiales</taxon>
        <taxon>Thermomonosporaceae</taxon>
        <taxon>Actinomadura</taxon>
    </lineage>
</organism>
<keyword evidence="3" id="KW-0378">Hydrolase</keyword>
<feature type="active site" description="Nucleophile" evidence="5">
    <location>
        <position position="9"/>
    </location>
</feature>
<dbReference type="Gene3D" id="3.40.50.2300">
    <property type="match status" value="1"/>
</dbReference>
<sequence length="159" mass="17719">MPYRVTFVCTGNICRSPMAEWVLRHHAEKEGLDVEVDSSGTGGWHVGDAADERTAAALERAGYRSAHIARQFDAGWFDRYDMIIALDASHRQALRSMAPNRQARGNIRLLREFDPDADGDLDVPDPYYGGRADFDLVLEQVEAAMPALLKEIRSALEDA</sequence>
<dbReference type="EMBL" id="FZNP01000002">
    <property type="protein sequence ID" value="SNR35243.1"/>
    <property type="molecule type" value="Genomic_DNA"/>
</dbReference>
<evidence type="ECO:0000256" key="5">
    <source>
        <dbReference type="PIRSR" id="PIRSR617867-1"/>
    </source>
</evidence>
<reference evidence="8" key="1">
    <citation type="submission" date="2017-06" db="EMBL/GenBank/DDBJ databases">
        <authorList>
            <person name="Varghese N."/>
            <person name="Submissions S."/>
        </authorList>
    </citation>
    <scope>NUCLEOTIDE SEQUENCE [LARGE SCALE GENOMIC DNA]</scope>
    <source>
        <strain evidence="8">DSM 44485</strain>
    </source>
</reference>
<dbReference type="InterPro" id="IPR017867">
    <property type="entry name" value="Tyr_phospatase_low_mol_wt"/>
</dbReference>
<dbReference type="EC" id="3.1.3.48" evidence="2"/>
<dbReference type="RefSeq" id="WP_089310364.1">
    <property type="nucleotide sequence ID" value="NZ_FZNP01000002.1"/>
</dbReference>
<gene>
    <name evidence="7" type="ORF">SAMN06265355_10239</name>
</gene>
<dbReference type="SUPFAM" id="SSF52788">
    <property type="entry name" value="Phosphotyrosine protein phosphatases I"/>
    <property type="match status" value="1"/>
</dbReference>
<keyword evidence="8" id="KW-1185">Reference proteome</keyword>
<dbReference type="InterPro" id="IPR023485">
    <property type="entry name" value="Ptyr_pPase"/>
</dbReference>